<accession>A0A0B7BVA7</accession>
<organism evidence="3">
    <name type="scientific">Arion vulgaris</name>
    <dbReference type="NCBI Taxonomy" id="1028688"/>
    <lineage>
        <taxon>Eukaryota</taxon>
        <taxon>Metazoa</taxon>
        <taxon>Spiralia</taxon>
        <taxon>Lophotrochozoa</taxon>
        <taxon>Mollusca</taxon>
        <taxon>Gastropoda</taxon>
        <taxon>Heterobranchia</taxon>
        <taxon>Euthyneura</taxon>
        <taxon>Panpulmonata</taxon>
        <taxon>Eupulmonata</taxon>
        <taxon>Stylommatophora</taxon>
        <taxon>Helicina</taxon>
        <taxon>Arionoidea</taxon>
        <taxon>Arionidae</taxon>
        <taxon>Arion</taxon>
    </lineage>
</organism>
<dbReference type="PANTHER" id="PTHR23252">
    <property type="entry name" value="INTIMAL THICKNESS RECEPTOR-RELATED"/>
    <property type="match status" value="1"/>
</dbReference>
<sequence>MAHTRIYCLLNIIIITFLALPYETESKWIEGTIKQDSDWVFITRFCFLSKVGNLNYYLEYPVGYGVQNMVFYYDIPGQWSSVYQRDLTCIEKVAVLLGGNQVPLTNTGSQCKTENRTDQVWYVCNGSMDFSTARERWWFVVLTRCGIPNNLTYMGKMYLKYKMHLTNGDDLLHKEFSADEFYILVIDIVFFILYIVLMVM</sequence>
<gene>
    <name evidence="3" type="primary">ORF214784</name>
</gene>
<proteinExistence type="predicted"/>
<dbReference type="EMBL" id="HACG01050274">
    <property type="protein sequence ID" value="CEK97139.1"/>
    <property type="molecule type" value="Transcribed_RNA"/>
</dbReference>
<evidence type="ECO:0000313" key="3">
    <source>
        <dbReference type="EMBL" id="CEK97139.1"/>
    </source>
</evidence>
<dbReference type="InterPro" id="IPR047831">
    <property type="entry name" value="GPR180/TMEM145"/>
</dbReference>
<dbReference type="InterPro" id="IPR053880">
    <property type="entry name" value="GPR180-like_N"/>
</dbReference>
<feature type="domain" description="GPR180-like N-terminal" evidence="2">
    <location>
        <begin position="29"/>
        <end position="151"/>
    </location>
</feature>
<evidence type="ECO:0000256" key="1">
    <source>
        <dbReference type="SAM" id="Phobius"/>
    </source>
</evidence>
<protein>
    <recommendedName>
        <fullName evidence="2">GPR180-like N-terminal domain-containing protein</fullName>
    </recommendedName>
</protein>
<keyword evidence="1" id="KW-0472">Membrane</keyword>
<reference evidence="3" key="1">
    <citation type="submission" date="2014-12" db="EMBL/GenBank/DDBJ databases">
        <title>Insight into the proteome of Arion vulgaris.</title>
        <authorList>
            <person name="Aradska J."/>
            <person name="Bulat T."/>
            <person name="Smidak R."/>
            <person name="Sarate P."/>
            <person name="Gangsoo J."/>
            <person name="Sialana F."/>
            <person name="Bilban M."/>
            <person name="Lubec G."/>
        </authorList>
    </citation>
    <scope>NUCLEOTIDE SEQUENCE</scope>
    <source>
        <tissue evidence="3">Skin</tissue>
    </source>
</reference>
<dbReference type="PANTHER" id="PTHR23252:SF24">
    <property type="entry name" value="TRANSMEMBRANE PROTEIN 145"/>
    <property type="match status" value="1"/>
</dbReference>
<dbReference type="Pfam" id="PF21892">
    <property type="entry name" value="TMEM145_N"/>
    <property type="match status" value="1"/>
</dbReference>
<feature type="transmembrane region" description="Helical" evidence="1">
    <location>
        <begin position="181"/>
        <end position="199"/>
    </location>
</feature>
<keyword evidence="1" id="KW-0812">Transmembrane</keyword>
<feature type="non-terminal residue" evidence="3">
    <location>
        <position position="200"/>
    </location>
</feature>
<dbReference type="AlphaFoldDB" id="A0A0B7BVA7"/>
<evidence type="ECO:0000259" key="2">
    <source>
        <dbReference type="Pfam" id="PF21892"/>
    </source>
</evidence>
<name>A0A0B7BVA7_9EUPU</name>
<keyword evidence="1" id="KW-1133">Transmembrane helix</keyword>